<dbReference type="VEuPathDB" id="ToxoDB:TGCOUG_260390A"/>
<feature type="compositionally biased region" description="Basic and acidic residues" evidence="1">
    <location>
        <begin position="62"/>
        <end position="72"/>
    </location>
</feature>
<gene>
    <name evidence="2" type="ORF">TGCOUG_260390A</name>
</gene>
<proteinExistence type="predicted"/>
<feature type="compositionally biased region" description="Low complexity" evidence="1">
    <location>
        <begin position="20"/>
        <end position="47"/>
    </location>
</feature>
<accession>A0A2G8YDC7</accession>
<evidence type="ECO:0000313" key="3">
    <source>
        <dbReference type="Proteomes" id="UP000236343"/>
    </source>
</evidence>
<name>A0A2G8YDC7_TOXGO</name>
<reference evidence="2 3" key="1">
    <citation type="journal article" date="2016" name="Nat. Commun.">
        <title>Local admixture of amplified and diversified secreted pathogenesis determinants shapes mosaic Toxoplasma gondii genomes.</title>
        <authorList>
            <person name="Lorenzi H."/>
            <person name="Khan A."/>
            <person name="Behnke M.S."/>
            <person name="Namasivayam S."/>
            <person name="Swapna L.S."/>
            <person name="Hadjithomas M."/>
            <person name="Karamycheva S."/>
            <person name="Pinney D."/>
            <person name="Brunk B.P."/>
            <person name="Ajioka J.W."/>
            <person name="Ajzenberg D."/>
            <person name="Boothroyd J.C."/>
            <person name="Boyle J.P."/>
            <person name="Darde M.L."/>
            <person name="Diaz-Miranda M.A."/>
            <person name="Dubey J.P."/>
            <person name="Fritz H.M."/>
            <person name="Gennari S.M."/>
            <person name="Gregory B.D."/>
            <person name="Kim K."/>
            <person name="Saeij J.P."/>
            <person name="Su C."/>
            <person name="White M.W."/>
            <person name="Zhu X.Q."/>
            <person name="Howe D.K."/>
            <person name="Rosenthal B.M."/>
            <person name="Grigg M.E."/>
            <person name="Parkinson J."/>
            <person name="Liu L."/>
            <person name="Kissinger J.C."/>
            <person name="Roos D.S."/>
            <person name="Sibley L.D."/>
        </authorList>
    </citation>
    <scope>NUCLEOTIDE SEQUENCE [LARGE SCALE GENOMIC DNA]</scope>
    <source>
        <strain evidence="2 3">COUG</strain>
    </source>
</reference>
<feature type="compositionally biased region" description="Low complexity" evidence="1">
    <location>
        <begin position="88"/>
        <end position="98"/>
    </location>
</feature>
<feature type="region of interest" description="Disordered" evidence="1">
    <location>
        <begin position="1"/>
        <end position="76"/>
    </location>
</feature>
<evidence type="ECO:0000313" key="2">
    <source>
        <dbReference type="EMBL" id="PIM05275.1"/>
    </source>
</evidence>
<dbReference type="EMBL" id="AGQR02000136">
    <property type="protein sequence ID" value="PIM05275.1"/>
    <property type="molecule type" value="Genomic_DNA"/>
</dbReference>
<feature type="region of interest" description="Disordered" evidence="1">
    <location>
        <begin position="88"/>
        <end position="148"/>
    </location>
</feature>
<dbReference type="Proteomes" id="UP000236343">
    <property type="component" value="Unassembled WGS sequence"/>
</dbReference>
<sequence length="196" mass="20602">MDEDVFSSPALEAADARTHSCSLSPRFSSRSSSRASSISSCSSPSRPASREGCPAPAEAPELDVHPNEKEGGDGGLAFLLEASPCASSPSVSVLSVSPHNAPTGRGRRSAGQGPRARSRRASEDFSSPLLSSSSPSGSSHSVPSSFSLSSSPQQLFENAASRYRLLQLIEEFYGFQQTLESLKQVASATHLHILHT</sequence>
<comment type="caution">
    <text evidence="2">The sequence shown here is derived from an EMBL/GenBank/DDBJ whole genome shotgun (WGS) entry which is preliminary data.</text>
</comment>
<dbReference type="AlphaFoldDB" id="A0A2G8YDC7"/>
<protein>
    <submittedName>
        <fullName evidence="2">Uncharacterized protein</fullName>
    </submittedName>
</protein>
<feature type="compositionally biased region" description="Low complexity" evidence="1">
    <location>
        <begin position="126"/>
        <end position="148"/>
    </location>
</feature>
<evidence type="ECO:0000256" key="1">
    <source>
        <dbReference type="SAM" id="MobiDB-lite"/>
    </source>
</evidence>
<organism evidence="2 3">
    <name type="scientific">Toxoplasma gondii COUG</name>
    <dbReference type="NCBI Taxonomy" id="1074873"/>
    <lineage>
        <taxon>Eukaryota</taxon>
        <taxon>Sar</taxon>
        <taxon>Alveolata</taxon>
        <taxon>Apicomplexa</taxon>
        <taxon>Conoidasida</taxon>
        <taxon>Coccidia</taxon>
        <taxon>Eucoccidiorida</taxon>
        <taxon>Eimeriorina</taxon>
        <taxon>Sarcocystidae</taxon>
        <taxon>Toxoplasma</taxon>
    </lineage>
</organism>